<evidence type="ECO:0000313" key="5">
    <source>
        <dbReference type="EMBL" id="MDQ0221677.1"/>
    </source>
</evidence>
<sequence length="126" mass="14615">MAKICPKGFRPEDLENPTPIFHLLYAQTVMDGRWKLMILDYLADGIKRFNEIQKHLNNLSQGSLTKQLKEMDTDGLILKTIHPEVPPRVDYQLTEKGRDLLPILELMVEYGEKHTKDGNYKNHIKA</sequence>
<keyword evidence="2 5" id="KW-0238">DNA-binding</keyword>
<accession>A0ABT9YQ26</accession>
<dbReference type="Pfam" id="PF01638">
    <property type="entry name" value="HxlR"/>
    <property type="match status" value="1"/>
</dbReference>
<dbReference type="InterPro" id="IPR036390">
    <property type="entry name" value="WH_DNA-bd_sf"/>
</dbReference>
<keyword evidence="1" id="KW-0805">Transcription regulation</keyword>
<dbReference type="SUPFAM" id="SSF46785">
    <property type="entry name" value="Winged helix' DNA-binding domain"/>
    <property type="match status" value="1"/>
</dbReference>
<dbReference type="PANTHER" id="PTHR33204:SF29">
    <property type="entry name" value="TRANSCRIPTIONAL REGULATOR"/>
    <property type="match status" value="1"/>
</dbReference>
<evidence type="ECO:0000256" key="3">
    <source>
        <dbReference type="ARBA" id="ARBA00023163"/>
    </source>
</evidence>
<organism evidence="5 6">
    <name type="scientific">Streptococcus moroccensis</name>
    <dbReference type="NCBI Taxonomy" id="1451356"/>
    <lineage>
        <taxon>Bacteria</taxon>
        <taxon>Bacillati</taxon>
        <taxon>Bacillota</taxon>
        <taxon>Bacilli</taxon>
        <taxon>Lactobacillales</taxon>
        <taxon>Streptococcaceae</taxon>
        <taxon>Streptococcus</taxon>
    </lineage>
</organism>
<name>A0ABT9YQ26_9STRE</name>
<dbReference type="InterPro" id="IPR011991">
    <property type="entry name" value="ArsR-like_HTH"/>
</dbReference>
<keyword evidence="3" id="KW-0804">Transcription</keyword>
<evidence type="ECO:0000313" key="6">
    <source>
        <dbReference type="Proteomes" id="UP001223079"/>
    </source>
</evidence>
<evidence type="ECO:0000259" key="4">
    <source>
        <dbReference type="PROSITE" id="PS51118"/>
    </source>
</evidence>
<evidence type="ECO:0000256" key="1">
    <source>
        <dbReference type="ARBA" id="ARBA00023015"/>
    </source>
</evidence>
<dbReference type="InterPro" id="IPR036388">
    <property type="entry name" value="WH-like_DNA-bd_sf"/>
</dbReference>
<dbReference type="PANTHER" id="PTHR33204">
    <property type="entry name" value="TRANSCRIPTIONAL REGULATOR, MARR FAMILY"/>
    <property type="match status" value="1"/>
</dbReference>
<dbReference type="Proteomes" id="UP001223079">
    <property type="component" value="Unassembled WGS sequence"/>
</dbReference>
<dbReference type="InterPro" id="IPR002577">
    <property type="entry name" value="HTH_HxlR"/>
</dbReference>
<reference evidence="5 6" key="1">
    <citation type="submission" date="2023-07" db="EMBL/GenBank/DDBJ databases">
        <title>Genomic Encyclopedia of Type Strains, Phase IV (KMG-IV): sequencing the most valuable type-strain genomes for metagenomic binning, comparative biology and taxonomic classification.</title>
        <authorList>
            <person name="Goeker M."/>
        </authorList>
    </citation>
    <scope>NUCLEOTIDE SEQUENCE [LARGE SCALE GENOMIC DNA]</scope>
    <source>
        <strain evidence="5 6">DSM 105143</strain>
    </source>
</reference>
<proteinExistence type="predicted"/>
<dbReference type="EMBL" id="JAUSTM010000002">
    <property type="protein sequence ID" value="MDQ0221677.1"/>
    <property type="molecule type" value="Genomic_DNA"/>
</dbReference>
<protein>
    <submittedName>
        <fullName evidence="5">DNA-binding HxlR family transcriptional regulator</fullName>
    </submittedName>
</protein>
<dbReference type="RefSeq" id="WP_307120916.1">
    <property type="nucleotide sequence ID" value="NZ_JAUSTM010000002.1"/>
</dbReference>
<comment type="caution">
    <text evidence="5">The sequence shown here is derived from an EMBL/GenBank/DDBJ whole genome shotgun (WGS) entry which is preliminary data.</text>
</comment>
<feature type="domain" description="HTH hxlR-type" evidence="4">
    <location>
        <begin position="5"/>
        <end position="119"/>
    </location>
</feature>
<dbReference type="Gene3D" id="1.10.10.10">
    <property type="entry name" value="Winged helix-like DNA-binding domain superfamily/Winged helix DNA-binding domain"/>
    <property type="match status" value="1"/>
</dbReference>
<dbReference type="GO" id="GO:0003677">
    <property type="term" value="F:DNA binding"/>
    <property type="evidence" value="ECO:0007669"/>
    <property type="project" value="UniProtKB-KW"/>
</dbReference>
<dbReference type="PROSITE" id="PS51118">
    <property type="entry name" value="HTH_HXLR"/>
    <property type="match status" value="1"/>
</dbReference>
<keyword evidence="6" id="KW-1185">Reference proteome</keyword>
<evidence type="ECO:0000256" key="2">
    <source>
        <dbReference type="ARBA" id="ARBA00023125"/>
    </source>
</evidence>
<dbReference type="CDD" id="cd00090">
    <property type="entry name" value="HTH_ARSR"/>
    <property type="match status" value="1"/>
</dbReference>
<gene>
    <name evidence="5" type="ORF">J2S23_000209</name>
</gene>